<organism evidence="1 2">
    <name type="scientific">Symbiobacterium thermophilum</name>
    <dbReference type="NCBI Taxonomy" id="2734"/>
    <lineage>
        <taxon>Bacteria</taxon>
        <taxon>Bacillati</taxon>
        <taxon>Bacillota</taxon>
        <taxon>Clostridia</taxon>
        <taxon>Eubacteriales</taxon>
        <taxon>Symbiobacteriaceae</taxon>
        <taxon>Symbiobacterium</taxon>
    </lineage>
</organism>
<sequence>MERVYLSLLRLNPASAAVQRDLRDVQALHQRVMSAFPDVLDPEVEARAYFGVLYRLELNRYSGQVLLYVQSRVEPDWGRLPAGYLTPADGLPNPAVKRVDEAYARIREGRVLRFRLRANPTRKIDTKSGPNGEKRNGRRVPLSGLDAQLGWMERKAREHGFELLEATVAAAGASERVRSYTTGRTFQGVLFEGRLVVRDAGRFREALERGIGPGKAYGYGLLSVGPG</sequence>
<name>A0A953LI70_SYMTR</name>
<protein>
    <submittedName>
        <fullName evidence="1">Type I-E CRISPR-associated protein Cas6/Cse3/CasE</fullName>
    </submittedName>
</protein>
<evidence type="ECO:0000313" key="1">
    <source>
        <dbReference type="EMBL" id="MBY6276936.1"/>
    </source>
</evidence>
<dbReference type="EMBL" id="PIUK01000121">
    <property type="protein sequence ID" value="MBY6276936.1"/>
    <property type="molecule type" value="Genomic_DNA"/>
</dbReference>
<evidence type="ECO:0000313" key="2">
    <source>
        <dbReference type="Proteomes" id="UP000732377"/>
    </source>
</evidence>
<dbReference type="Gene3D" id="3.30.70.1200">
    <property type="entry name" value="Crispr-associated protein, domain 1"/>
    <property type="match status" value="1"/>
</dbReference>
<proteinExistence type="predicted"/>
<dbReference type="Pfam" id="PF08798">
    <property type="entry name" value="CRISPR_assoc"/>
    <property type="match status" value="1"/>
</dbReference>
<dbReference type="SMART" id="SM01101">
    <property type="entry name" value="CRISPR_assoc"/>
    <property type="match status" value="1"/>
</dbReference>
<dbReference type="SUPFAM" id="SSF117987">
    <property type="entry name" value="CRISPR-associated protein"/>
    <property type="match status" value="2"/>
</dbReference>
<dbReference type="CDD" id="cd09727">
    <property type="entry name" value="Cas6_I-E"/>
    <property type="match status" value="1"/>
</dbReference>
<dbReference type="InterPro" id="IPR010179">
    <property type="entry name" value="CRISPR-assoc_prot_Cse3"/>
</dbReference>
<accession>A0A953LI70</accession>
<comment type="caution">
    <text evidence="1">The sequence shown here is derived from an EMBL/GenBank/DDBJ whole genome shotgun (WGS) entry which is preliminary data.</text>
</comment>
<dbReference type="Gene3D" id="3.30.70.1210">
    <property type="entry name" value="Crispr-associated protein, domain 2"/>
    <property type="match status" value="1"/>
</dbReference>
<dbReference type="Proteomes" id="UP000732377">
    <property type="component" value="Unassembled WGS sequence"/>
</dbReference>
<dbReference type="NCBIfam" id="TIGR01907">
    <property type="entry name" value="casE_Cse3"/>
    <property type="match status" value="1"/>
</dbReference>
<dbReference type="AlphaFoldDB" id="A0A953LI70"/>
<reference evidence="1" key="1">
    <citation type="submission" date="2017-11" db="EMBL/GenBank/DDBJ databases">
        <title>Three new genomes from thermophilic consortium.</title>
        <authorList>
            <person name="Quaggio R."/>
            <person name="Amgarten D."/>
            <person name="Setubal J.C."/>
        </authorList>
    </citation>
    <scope>NUCLEOTIDE SEQUENCE</scope>
    <source>
        <strain evidence="1">ZCTH01-B2</strain>
    </source>
</reference>
<gene>
    <name evidence="1" type="primary">cas6e</name>
    <name evidence="1" type="ORF">CWE10_12120</name>
</gene>